<dbReference type="Proteomes" id="UP000694556">
    <property type="component" value="Chromosome 3"/>
</dbReference>
<keyword evidence="8" id="KW-1185">Reference proteome</keyword>
<feature type="domain" description="Murine leukemia virus integrase C-terminal" evidence="6">
    <location>
        <begin position="19"/>
        <end position="54"/>
    </location>
</feature>
<evidence type="ECO:0000256" key="1">
    <source>
        <dbReference type="ARBA" id="ARBA00022679"/>
    </source>
</evidence>
<dbReference type="InterPro" id="IPR040643">
    <property type="entry name" value="MLVIN_C"/>
</dbReference>
<evidence type="ECO:0000256" key="4">
    <source>
        <dbReference type="ARBA" id="ARBA00022759"/>
    </source>
</evidence>
<sequence>MVTLGKQLNKIGKHSLVEKNTLEPQWEGPFQVLLTSFTVVRIKEQNTWIHHTRLTKTPKTPWKVTQVQPGKLHFSRSYWYH</sequence>
<evidence type="ECO:0000256" key="2">
    <source>
        <dbReference type="ARBA" id="ARBA00022695"/>
    </source>
</evidence>
<keyword evidence="1" id="KW-0808">Transferase</keyword>
<dbReference type="GO" id="GO:0016779">
    <property type="term" value="F:nucleotidyltransferase activity"/>
    <property type="evidence" value="ECO:0007669"/>
    <property type="project" value="UniProtKB-KW"/>
</dbReference>
<dbReference type="GO" id="GO:0016787">
    <property type="term" value="F:hydrolase activity"/>
    <property type="evidence" value="ECO:0007669"/>
    <property type="project" value="UniProtKB-KW"/>
</dbReference>
<proteinExistence type="predicted"/>
<evidence type="ECO:0000256" key="5">
    <source>
        <dbReference type="ARBA" id="ARBA00022801"/>
    </source>
</evidence>
<keyword evidence="3" id="KW-0540">Nuclease</keyword>
<keyword evidence="5" id="KW-0378">Hydrolase</keyword>
<reference evidence="7" key="2">
    <citation type="submission" date="2025-08" db="UniProtKB">
        <authorList>
            <consortium name="Ensembl"/>
        </authorList>
    </citation>
    <scope>IDENTIFICATION</scope>
</reference>
<evidence type="ECO:0000313" key="7">
    <source>
        <dbReference type="Ensembl" id="ENSCMMP00000013225.1"/>
    </source>
</evidence>
<dbReference type="Pfam" id="PF18697">
    <property type="entry name" value="MLVIN_C"/>
    <property type="match status" value="1"/>
</dbReference>
<dbReference type="GO" id="GO:0004519">
    <property type="term" value="F:endonuclease activity"/>
    <property type="evidence" value="ECO:0007669"/>
    <property type="project" value="UniProtKB-KW"/>
</dbReference>
<dbReference type="Ensembl" id="ENSCMMT00000014556.1">
    <property type="protein sequence ID" value="ENSCMMP00000013225.1"/>
    <property type="gene ID" value="ENSCMMG00000008402.1"/>
</dbReference>
<dbReference type="AlphaFoldDB" id="A0A8C3C3E7"/>
<organism evidence="7 8">
    <name type="scientific">Cairina moschata</name>
    <name type="common">Muscovy duck</name>
    <dbReference type="NCBI Taxonomy" id="8855"/>
    <lineage>
        <taxon>Eukaryota</taxon>
        <taxon>Metazoa</taxon>
        <taxon>Chordata</taxon>
        <taxon>Craniata</taxon>
        <taxon>Vertebrata</taxon>
        <taxon>Euteleostomi</taxon>
        <taxon>Archelosauria</taxon>
        <taxon>Archosauria</taxon>
        <taxon>Dinosauria</taxon>
        <taxon>Saurischia</taxon>
        <taxon>Theropoda</taxon>
        <taxon>Coelurosauria</taxon>
        <taxon>Aves</taxon>
        <taxon>Neognathae</taxon>
        <taxon>Galloanserae</taxon>
        <taxon>Anseriformes</taxon>
        <taxon>Anatidae</taxon>
        <taxon>Anatinae</taxon>
        <taxon>Cairina</taxon>
    </lineage>
</organism>
<evidence type="ECO:0000256" key="3">
    <source>
        <dbReference type="ARBA" id="ARBA00022722"/>
    </source>
</evidence>
<protein>
    <recommendedName>
        <fullName evidence="6">Murine leukemia virus integrase C-terminal domain-containing protein</fullName>
    </recommendedName>
</protein>
<name>A0A8C3C3E7_CAIMO</name>
<reference evidence="7" key="3">
    <citation type="submission" date="2025-09" db="UniProtKB">
        <authorList>
            <consortium name="Ensembl"/>
        </authorList>
    </citation>
    <scope>IDENTIFICATION</scope>
</reference>
<evidence type="ECO:0000259" key="6">
    <source>
        <dbReference type="Pfam" id="PF18697"/>
    </source>
</evidence>
<accession>A0A8C3C3E7</accession>
<keyword evidence="4" id="KW-0255">Endonuclease</keyword>
<dbReference type="Gene3D" id="2.30.30.850">
    <property type="match status" value="1"/>
</dbReference>
<keyword evidence="2" id="KW-0548">Nucleotidyltransferase</keyword>
<evidence type="ECO:0000313" key="8">
    <source>
        <dbReference type="Proteomes" id="UP000694556"/>
    </source>
</evidence>
<reference evidence="7" key="1">
    <citation type="submission" date="2018-09" db="EMBL/GenBank/DDBJ databases">
        <title>Common duck and Muscovy duck high density SNP chip.</title>
        <authorList>
            <person name="Vignal A."/>
            <person name="Thebault N."/>
            <person name="Warren W.C."/>
        </authorList>
    </citation>
    <scope>NUCLEOTIDE SEQUENCE [LARGE SCALE GENOMIC DNA]</scope>
</reference>